<dbReference type="AlphaFoldDB" id="A0A0F9F221"/>
<sequence length="74" mass="8327">AKKTVKTSADFAAYEEAMQTMHNAWRGRDLKYCPGFGQFMKDERWRDDDLPVPSKTGDSPGGATGSRDPFRRDA</sequence>
<feature type="region of interest" description="Disordered" evidence="1">
    <location>
        <begin position="44"/>
        <end position="74"/>
    </location>
</feature>
<organism evidence="2">
    <name type="scientific">marine sediment metagenome</name>
    <dbReference type="NCBI Taxonomy" id="412755"/>
    <lineage>
        <taxon>unclassified sequences</taxon>
        <taxon>metagenomes</taxon>
        <taxon>ecological metagenomes</taxon>
    </lineage>
</organism>
<accession>A0A0F9F221</accession>
<proteinExistence type="predicted"/>
<reference evidence="2" key="1">
    <citation type="journal article" date="2015" name="Nature">
        <title>Complex archaea that bridge the gap between prokaryotes and eukaryotes.</title>
        <authorList>
            <person name="Spang A."/>
            <person name="Saw J.H."/>
            <person name="Jorgensen S.L."/>
            <person name="Zaremba-Niedzwiedzka K."/>
            <person name="Martijn J."/>
            <person name="Lind A.E."/>
            <person name="van Eijk R."/>
            <person name="Schleper C."/>
            <person name="Guy L."/>
            <person name="Ettema T.J."/>
        </authorList>
    </citation>
    <scope>NUCLEOTIDE SEQUENCE</scope>
</reference>
<evidence type="ECO:0000256" key="1">
    <source>
        <dbReference type="SAM" id="MobiDB-lite"/>
    </source>
</evidence>
<dbReference type="EMBL" id="LAZR01032307">
    <property type="protein sequence ID" value="KKL51275.1"/>
    <property type="molecule type" value="Genomic_DNA"/>
</dbReference>
<feature type="non-terminal residue" evidence="2">
    <location>
        <position position="1"/>
    </location>
</feature>
<protein>
    <submittedName>
        <fullName evidence="2">Uncharacterized protein</fullName>
    </submittedName>
</protein>
<gene>
    <name evidence="2" type="ORF">LCGC14_2297150</name>
</gene>
<evidence type="ECO:0000313" key="2">
    <source>
        <dbReference type="EMBL" id="KKL51275.1"/>
    </source>
</evidence>
<name>A0A0F9F221_9ZZZZ</name>
<comment type="caution">
    <text evidence="2">The sequence shown here is derived from an EMBL/GenBank/DDBJ whole genome shotgun (WGS) entry which is preliminary data.</text>
</comment>